<organism evidence="2 3">
    <name type="scientific">Chlorella sorokiniana</name>
    <name type="common">Freshwater green alga</name>
    <dbReference type="NCBI Taxonomy" id="3076"/>
    <lineage>
        <taxon>Eukaryota</taxon>
        <taxon>Viridiplantae</taxon>
        <taxon>Chlorophyta</taxon>
        <taxon>core chlorophytes</taxon>
        <taxon>Trebouxiophyceae</taxon>
        <taxon>Chlorellales</taxon>
        <taxon>Chlorellaceae</taxon>
        <taxon>Chlorella clade</taxon>
        <taxon>Chlorella</taxon>
    </lineage>
</organism>
<accession>A0A2P6TWF6</accession>
<evidence type="ECO:0000256" key="1">
    <source>
        <dbReference type="SAM" id="Coils"/>
    </source>
</evidence>
<dbReference type="Proteomes" id="UP000239899">
    <property type="component" value="Unassembled WGS sequence"/>
</dbReference>
<evidence type="ECO:0000313" key="3">
    <source>
        <dbReference type="Proteomes" id="UP000239899"/>
    </source>
</evidence>
<dbReference type="OrthoDB" id="546719at2759"/>
<comment type="caution">
    <text evidence="2">The sequence shown here is derived from an EMBL/GenBank/DDBJ whole genome shotgun (WGS) entry which is preliminary data.</text>
</comment>
<name>A0A2P6TWF6_CHLSO</name>
<keyword evidence="3" id="KW-1185">Reference proteome</keyword>
<keyword evidence="1" id="KW-0175">Coiled coil</keyword>
<reference evidence="2 3" key="1">
    <citation type="journal article" date="2018" name="Plant J.">
        <title>Genome sequences of Chlorella sorokiniana UTEX 1602 and Micractinium conductrix SAG 241.80: implications to maltose excretion by a green alga.</title>
        <authorList>
            <person name="Arriola M.B."/>
            <person name="Velmurugan N."/>
            <person name="Zhang Y."/>
            <person name="Plunkett M.H."/>
            <person name="Hondzo H."/>
            <person name="Barney B.M."/>
        </authorList>
    </citation>
    <scope>NUCLEOTIDE SEQUENCE [LARGE SCALE GENOMIC DNA]</scope>
    <source>
        <strain evidence="3">UTEX 1602</strain>
    </source>
</reference>
<feature type="coiled-coil region" evidence="1">
    <location>
        <begin position="76"/>
        <end position="103"/>
    </location>
</feature>
<dbReference type="GO" id="GO:0032259">
    <property type="term" value="P:methylation"/>
    <property type="evidence" value="ECO:0007669"/>
    <property type="project" value="UniProtKB-KW"/>
</dbReference>
<proteinExistence type="predicted"/>
<dbReference type="AlphaFoldDB" id="A0A2P6TWF6"/>
<keyword evidence="2" id="KW-0808">Transferase</keyword>
<protein>
    <submittedName>
        <fullName evidence="2">Methyltransferase type 11</fullName>
    </submittedName>
</protein>
<evidence type="ECO:0000313" key="2">
    <source>
        <dbReference type="EMBL" id="PRW58392.1"/>
    </source>
</evidence>
<gene>
    <name evidence="2" type="ORF">C2E21_3287</name>
</gene>
<dbReference type="EMBL" id="LHPG02000005">
    <property type="protein sequence ID" value="PRW58392.1"/>
    <property type="molecule type" value="Genomic_DNA"/>
</dbReference>
<sequence length="288" mass="32174">MMSLRATTAPAAPYRASAPARRFAAAPRPARRLRIAQQRLQTRGLLGGGGDATLSVPPAEEAQAAAAVATKAADDSTLLRCDLEELKRRMDEVQAQLDQMGDRARAVSIAEAVRAAGEGDADLMTRLQHQQDDQLQEDENTWERIQDTFTQVMSKGYIQSAEKIRDRLLVTEWELSHKAVAMRRGVSQFELHCAQNQVDLPFETLTQLYEEPDNLDVIENCHLRMQCRASIRAAMDDEYFKVYAKCTEEAQKLAQQFSNTEFISKLLPESGVLEALKKVVPMALKLVV</sequence>
<dbReference type="GO" id="GO:0008168">
    <property type="term" value="F:methyltransferase activity"/>
    <property type="evidence" value="ECO:0007669"/>
    <property type="project" value="UniProtKB-KW"/>
</dbReference>
<keyword evidence="2" id="KW-0489">Methyltransferase</keyword>